<keyword evidence="1" id="KW-1133">Transmembrane helix</keyword>
<feature type="transmembrane region" description="Helical" evidence="1">
    <location>
        <begin position="158"/>
        <end position="183"/>
    </location>
</feature>
<keyword evidence="3" id="KW-1185">Reference proteome</keyword>
<evidence type="ECO:0000256" key="1">
    <source>
        <dbReference type="SAM" id="Phobius"/>
    </source>
</evidence>
<proteinExistence type="predicted"/>
<keyword evidence="1" id="KW-0472">Membrane</keyword>
<dbReference type="AlphaFoldDB" id="A0A9P4S9W4"/>
<dbReference type="InterPro" id="IPR010721">
    <property type="entry name" value="UstE-like"/>
</dbReference>
<name>A0A9P4S9W4_9PEZI</name>
<dbReference type="OrthoDB" id="201504at2759"/>
<dbReference type="Gene3D" id="1.20.120.1630">
    <property type="match status" value="1"/>
</dbReference>
<dbReference type="Proteomes" id="UP000799429">
    <property type="component" value="Unassembled WGS sequence"/>
</dbReference>
<gene>
    <name evidence="2" type="ORF">M501DRAFT_148536</name>
</gene>
<keyword evidence="1" id="KW-0812">Transmembrane</keyword>
<feature type="transmembrane region" description="Helical" evidence="1">
    <location>
        <begin position="55"/>
        <end position="80"/>
    </location>
</feature>
<evidence type="ECO:0000313" key="2">
    <source>
        <dbReference type="EMBL" id="KAF2837952.1"/>
    </source>
</evidence>
<organism evidence="2 3">
    <name type="scientific">Patellaria atrata CBS 101060</name>
    <dbReference type="NCBI Taxonomy" id="1346257"/>
    <lineage>
        <taxon>Eukaryota</taxon>
        <taxon>Fungi</taxon>
        <taxon>Dikarya</taxon>
        <taxon>Ascomycota</taxon>
        <taxon>Pezizomycotina</taxon>
        <taxon>Dothideomycetes</taxon>
        <taxon>Dothideomycetes incertae sedis</taxon>
        <taxon>Patellariales</taxon>
        <taxon>Patellariaceae</taxon>
        <taxon>Patellaria</taxon>
    </lineage>
</organism>
<dbReference type="PANTHER" id="PTHR32251">
    <property type="entry name" value="3-OXO-5-ALPHA-STEROID 4-DEHYDROGENASE"/>
    <property type="match status" value="1"/>
</dbReference>
<dbReference type="Pfam" id="PF06966">
    <property type="entry name" value="DUF1295"/>
    <property type="match status" value="1"/>
</dbReference>
<dbReference type="GO" id="GO:0016020">
    <property type="term" value="C:membrane"/>
    <property type="evidence" value="ECO:0007669"/>
    <property type="project" value="TreeGrafter"/>
</dbReference>
<protein>
    <submittedName>
        <fullName evidence="2">DUF1295-domain-containing protein</fullName>
    </submittedName>
</protein>
<dbReference type="EMBL" id="MU006098">
    <property type="protein sequence ID" value="KAF2837952.1"/>
    <property type="molecule type" value="Genomic_DNA"/>
</dbReference>
<accession>A0A9P4S9W4</accession>
<comment type="caution">
    <text evidence="2">The sequence shown here is derived from an EMBL/GenBank/DDBJ whole genome shotgun (WGS) entry which is preliminary data.</text>
</comment>
<evidence type="ECO:0000313" key="3">
    <source>
        <dbReference type="Proteomes" id="UP000799429"/>
    </source>
</evidence>
<sequence>MATKHIFPGSVALPSLKNLADTTSFSRTVSAFAPQLFALPQLVWDSINNLEELKIIYLSTNPLITAFAFSLILAPVFLVVSEVNRNYSQVDRMWSILPTIYNLHYSLWAHLSGYPSQRLDNLLTFSTVWSLRLTFNYWRRGGYSMGSEDYRWAVVKQYIGPIWMFFFNVVFISLMQSLLLFAITTPTYVLFLHACLTGNEVDMADHIAVRVMMGLVMLEWFADQQQWNFQQDKKKYQETAKVPNPQRHSREDLDRGFITYGLWSMSRHPNFAAEQIIWTILYQWSCLQTDTVYNWTCIGAISYLFLFQGSTWLTELLTSQKYPEYKEYQNSCSSERKRNRDKEKVISSLTP</sequence>
<reference evidence="2" key="1">
    <citation type="journal article" date="2020" name="Stud. Mycol.">
        <title>101 Dothideomycetes genomes: a test case for predicting lifestyles and emergence of pathogens.</title>
        <authorList>
            <person name="Haridas S."/>
            <person name="Albert R."/>
            <person name="Binder M."/>
            <person name="Bloem J."/>
            <person name="Labutti K."/>
            <person name="Salamov A."/>
            <person name="Andreopoulos B."/>
            <person name="Baker S."/>
            <person name="Barry K."/>
            <person name="Bills G."/>
            <person name="Bluhm B."/>
            <person name="Cannon C."/>
            <person name="Castanera R."/>
            <person name="Culley D."/>
            <person name="Daum C."/>
            <person name="Ezra D."/>
            <person name="Gonzalez J."/>
            <person name="Henrissat B."/>
            <person name="Kuo A."/>
            <person name="Liang C."/>
            <person name="Lipzen A."/>
            <person name="Lutzoni F."/>
            <person name="Magnuson J."/>
            <person name="Mondo S."/>
            <person name="Nolan M."/>
            <person name="Ohm R."/>
            <person name="Pangilinan J."/>
            <person name="Park H.-J."/>
            <person name="Ramirez L."/>
            <person name="Alfaro M."/>
            <person name="Sun H."/>
            <person name="Tritt A."/>
            <person name="Yoshinaga Y."/>
            <person name="Zwiers L.-H."/>
            <person name="Turgeon B."/>
            <person name="Goodwin S."/>
            <person name="Spatafora J."/>
            <person name="Crous P."/>
            <person name="Grigoriev I."/>
        </authorList>
    </citation>
    <scope>NUCLEOTIDE SEQUENCE</scope>
    <source>
        <strain evidence="2">CBS 101060</strain>
    </source>
</reference>
<dbReference type="PANTHER" id="PTHR32251:SF23">
    <property type="entry name" value="3-OXO-5-ALPHA-STEROID 4-DEHYDROGENASE (DUF1295)"/>
    <property type="match status" value="1"/>
</dbReference>